<dbReference type="SUPFAM" id="SSF55347">
    <property type="entry name" value="Glyceraldehyde-3-phosphate dehydrogenase-like, C-terminal domain"/>
    <property type="match status" value="1"/>
</dbReference>
<feature type="binding site" evidence="7">
    <location>
        <position position="236"/>
    </location>
    <ligand>
        <name>substrate</name>
    </ligand>
</feature>
<sequence>MATIIPVESFDCAVFGGTGDLAMRKLLPALFHRFLDRQFPDDSRIIGASRREVSDDTYRGLAEEALRRHVPPERFDLDEVRRFCAMLGHERVDGRAGDGFDGLARRLQDAPDKVRVFYMATSPDLQGPISRNLAAAKLVTTRSRVVPEKPIGRDLASARRSMDEVATAFSEAQTFRIDHYLGKETVQNLLALRFANPLIERTWNTDAIDHVQITVAETVGLEERGGYYDEFGAGRDMLLGHMLQLLCLLAMECPTSLDADAVRDEKVRILRSLRPMTAADLRSATVRGQYTEGAIGGRPVPGYLADLGGERRSTTETFALVRAEIANWRWGGTPFYLRTGKRMATKMSQVVVFFRAPRFSVFPADAGELQPNALIIRLQPDEGIRLAVMAKQPGPGGLRLSPTELDLSFETAFRTRYPDAYERLLMDVVRGNQTLFMRRDEVEAGWAWMDPILAGWAADPQPPRPYAAGSWGPSASVALIERDGRSWRDD</sequence>
<dbReference type="EC" id="1.1.1.49" evidence="7"/>
<comment type="similarity">
    <text evidence="2 7">Belongs to the glucose-6-phosphate dehydrogenase family.</text>
</comment>
<dbReference type="InterPro" id="IPR001282">
    <property type="entry name" value="G6P_DH"/>
</dbReference>
<evidence type="ECO:0000256" key="1">
    <source>
        <dbReference type="ARBA" id="ARBA00004937"/>
    </source>
</evidence>
<name>A0ABT9EB91_9PROT</name>
<dbReference type="PIRSF" id="PIRSF000110">
    <property type="entry name" value="G6PD"/>
    <property type="match status" value="1"/>
</dbReference>
<evidence type="ECO:0000256" key="4">
    <source>
        <dbReference type="ARBA" id="ARBA00022857"/>
    </source>
</evidence>
<comment type="pathway">
    <text evidence="1 7">Carbohydrate degradation; pentose phosphate pathway; D-ribulose 5-phosphate from D-glucose 6-phosphate (oxidative stage): step 1/3.</text>
</comment>
<feature type="binding site" evidence="7">
    <location>
        <position position="179"/>
    </location>
    <ligand>
        <name>substrate</name>
    </ligand>
</feature>
<evidence type="ECO:0000259" key="8">
    <source>
        <dbReference type="Pfam" id="PF00479"/>
    </source>
</evidence>
<comment type="catalytic activity">
    <reaction evidence="7">
        <text>D-glucose 6-phosphate + NADP(+) = 6-phospho-D-glucono-1,5-lactone + NADPH + H(+)</text>
        <dbReference type="Rhea" id="RHEA:15841"/>
        <dbReference type="ChEBI" id="CHEBI:15378"/>
        <dbReference type="ChEBI" id="CHEBI:57783"/>
        <dbReference type="ChEBI" id="CHEBI:57955"/>
        <dbReference type="ChEBI" id="CHEBI:58349"/>
        <dbReference type="ChEBI" id="CHEBI:61548"/>
        <dbReference type="EC" id="1.1.1.49"/>
    </reaction>
</comment>
<evidence type="ECO:0000256" key="3">
    <source>
        <dbReference type="ARBA" id="ARBA00022526"/>
    </source>
</evidence>
<feature type="domain" description="Glucose-6-phosphate dehydrogenase C-terminal" evidence="9">
    <location>
        <begin position="190"/>
        <end position="488"/>
    </location>
</feature>
<proteinExistence type="inferred from homology"/>
<dbReference type="PANTHER" id="PTHR23429">
    <property type="entry name" value="GLUCOSE-6-PHOSPHATE 1-DEHYDROGENASE G6PD"/>
    <property type="match status" value="1"/>
</dbReference>
<dbReference type="RefSeq" id="WP_305108325.1">
    <property type="nucleotide sequence ID" value="NZ_JAUTWS010000092.1"/>
</dbReference>
<organism evidence="10 11">
    <name type="scientific">Paracraurococcus lichenis</name>
    <dbReference type="NCBI Taxonomy" id="3064888"/>
    <lineage>
        <taxon>Bacteria</taxon>
        <taxon>Pseudomonadati</taxon>
        <taxon>Pseudomonadota</taxon>
        <taxon>Alphaproteobacteria</taxon>
        <taxon>Acetobacterales</taxon>
        <taxon>Roseomonadaceae</taxon>
        <taxon>Paracraurococcus</taxon>
    </lineage>
</organism>
<dbReference type="InterPro" id="IPR019796">
    <property type="entry name" value="G6P_DH_AS"/>
</dbReference>
<dbReference type="PANTHER" id="PTHR23429:SF0">
    <property type="entry name" value="GLUCOSE-6-PHOSPHATE 1-DEHYDROGENASE"/>
    <property type="match status" value="1"/>
</dbReference>
<dbReference type="Proteomes" id="UP001243009">
    <property type="component" value="Unassembled WGS sequence"/>
</dbReference>
<comment type="caution">
    <text evidence="7">Lacks conserved residue(s) required for the propagation of feature annotation.</text>
</comment>
<dbReference type="Gene3D" id="3.30.360.10">
    <property type="entry name" value="Dihydrodipicolinate Reductase, domain 2"/>
    <property type="match status" value="1"/>
</dbReference>
<keyword evidence="11" id="KW-1185">Reference proteome</keyword>
<reference evidence="10 11" key="1">
    <citation type="submission" date="2023-08" db="EMBL/GenBank/DDBJ databases">
        <title>The draft genome sequence of Paracraurococcus sp. LOR1-02.</title>
        <authorList>
            <person name="Kingkaew E."/>
            <person name="Tanasupawat S."/>
        </authorList>
    </citation>
    <scope>NUCLEOTIDE SEQUENCE [LARGE SCALE GENOMIC DNA]</scope>
    <source>
        <strain evidence="10 11">LOR1-02</strain>
    </source>
</reference>
<evidence type="ECO:0000256" key="7">
    <source>
        <dbReference type="HAMAP-Rule" id="MF_00966"/>
    </source>
</evidence>
<feature type="binding site" evidence="7">
    <location>
        <position position="341"/>
    </location>
    <ligand>
        <name>substrate</name>
    </ligand>
</feature>
<dbReference type="PROSITE" id="PS00069">
    <property type="entry name" value="G6P_DEHYDROGENASE"/>
    <property type="match status" value="1"/>
</dbReference>
<dbReference type="NCBIfam" id="TIGR00871">
    <property type="entry name" value="zwf"/>
    <property type="match status" value="1"/>
</dbReference>
<keyword evidence="6 7" id="KW-0119">Carbohydrate metabolism</keyword>
<feature type="binding site" evidence="7">
    <location>
        <position position="346"/>
    </location>
    <ligand>
        <name>substrate</name>
    </ligand>
</feature>
<evidence type="ECO:0000256" key="6">
    <source>
        <dbReference type="ARBA" id="ARBA00023277"/>
    </source>
</evidence>
<dbReference type="HAMAP" id="MF_00966">
    <property type="entry name" value="G6PD"/>
    <property type="match status" value="1"/>
</dbReference>
<dbReference type="SUPFAM" id="SSF51735">
    <property type="entry name" value="NAD(P)-binding Rossmann-fold domains"/>
    <property type="match status" value="1"/>
</dbReference>
<accession>A0ABT9EB91</accession>
<feature type="domain" description="Glucose-6-phosphate dehydrogenase NAD-binding" evidence="8">
    <location>
        <begin position="14"/>
        <end position="188"/>
    </location>
</feature>
<feature type="binding site" evidence="7">
    <location>
        <position position="217"/>
    </location>
    <ligand>
        <name>substrate</name>
    </ligand>
</feature>
<feature type="binding site" evidence="7">
    <location>
        <position position="149"/>
    </location>
    <ligand>
        <name>NADP(+)</name>
        <dbReference type="ChEBI" id="CHEBI:58349"/>
    </ligand>
</feature>
<comment type="function">
    <text evidence="7">Catalyzes the oxidation of glucose 6-phosphate to 6-phosphogluconolactone.</text>
</comment>
<evidence type="ECO:0000313" key="11">
    <source>
        <dbReference type="Proteomes" id="UP001243009"/>
    </source>
</evidence>
<evidence type="ECO:0000313" key="10">
    <source>
        <dbReference type="EMBL" id="MDO9713470.1"/>
    </source>
</evidence>
<feature type="active site" description="Proton acceptor" evidence="7">
    <location>
        <position position="241"/>
    </location>
</feature>
<gene>
    <name evidence="7 10" type="primary">zwf</name>
    <name evidence="10" type="ORF">Q7A36_34410</name>
</gene>
<dbReference type="Pfam" id="PF02781">
    <property type="entry name" value="G6PD_C"/>
    <property type="match status" value="1"/>
</dbReference>
<dbReference type="InterPro" id="IPR022675">
    <property type="entry name" value="G6P_DH_C"/>
</dbReference>
<evidence type="ECO:0000256" key="2">
    <source>
        <dbReference type="ARBA" id="ARBA00009975"/>
    </source>
</evidence>
<feature type="binding site" evidence="7">
    <location>
        <position position="50"/>
    </location>
    <ligand>
        <name>NADP(+)</name>
        <dbReference type="ChEBI" id="CHEBI:58349"/>
    </ligand>
</feature>
<dbReference type="InterPro" id="IPR022674">
    <property type="entry name" value="G6P_DH_NAD-bd"/>
</dbReference>
<feature type="binding site" evidence="7">
    <location>
        <position position="183"/>
    </location>
    <ligand>
        <name>substrate</name>
    </ligand>
</feature>
<evidence type="ECO:0000259" key="9">
    <source>
        <dbReference type="Pfam" id="PF02781"/>
    </source>
</evidence>
<protein>
    <recommendedName>
        <fullName evidence="7">Glucose-6-phosphate 1-dehydrogenase</fullName>
        <shortName evidence="7">G6PD</shortName>
        <ecNumber evidence="7">1.1.1.49</ecNumber>
    </recommendedName>
</protein>
<keyword evidence="5 7" id="KW-0560">Oxidoreductase</keyword>
<dbReference type="EMBL" id="JAUTWS010000092">
    <property type="protein sequence ID" value="MDO9713470.1"/>
    <property type="molecule type" value="Genomic_DNA"/>
</dbReference>
<dbReference type="Pfam" id="PF00479">
    <property type="entry name" value="G6PD_N"/>
    <property type="match status" value="1"/>
</dbReference>
<dbReference type="InterPro" id="IPR036291">
    <property type="entry name" value="NAD(P)-bd_dom_sf"/>
</dbReference>
<dbReference type="Gene3D" id="3.40.50.720">
    <property type="entry name" value="NAD(P)-binding Rossmann-like Domain"/>
    <property type="match status" value="1"/>
</dbReference>
<keyword evidence="4 7" id="KW-0521">NADP</keyword>
<dbReference type="PRINTS" id="PR00079">
    <property type="entry name" value="G6PDHDRGNASE"/>
</dbReference>
<evidence type="ECO:0000256" key="5">
    <source>
        <dbReference type="ARBA" id="ARBA00023002"/>
    </source>
</evidence>
<comment type="caution">
    <text evidence="10">The sequence shown here is derived from an EMBL/GenBank/DDBJ whole genome shotgun (WGS) entry which is preliminary data.</text>
</comment>
<keyword evidence="3 7" id="KW-0313">Glucose metabolism</keyword>